<name>A0A2Z6DYU1_HYDTE</name>
<dbReference type="RefSeq" id="WP_119335239.1">
    <property type="nucleotide sequence ID" value="NZ_AP018558.1"/>
</dbReference>
<dbReference type="PANTHER" id="PTHR35602">
    <property type="entry name" value="ESTERASE YQIA-RELATED"/>
    <property type="match status" value="1"/>
</dbReference>
<evidence type="ECO:0000313" key="1">
    <source>
        <dbReference type="EMBL" id="BBD77508.1"/>
    </source>
</evidence>
<sequence length="203" mass="22149">MALTHLLYLHGFRSSPQSFKAQLLKAYLAEHHPEIVWHCPALPPAPFAAAALIDRWYAALPADARLGIVGSSLGGFYATWLAAKAVTARVVLLNPAIYPARDLRAQIGEQTCWHDPTQRFTFTAAHVAQLEALAVGLLPNPERVLLVAAKGDELLDWREMVARYPGAHHWMLEGGDHALSNFSELLPQVVAFLVAHTVPGAAL</sequence>
<dbReference type="Gene3D" id="3.40.50.1820">
    <property type="entry name" value="alpha/beta hydrolase"/>
    <property type="match status" value="1"/>
</dbReference>
<dbReference type="Proteomes" id="UP000262004">
    <property type="component" value="Chromosome"/>
</dbReference>
<dbReference type="PANTHER" id="PTHR35602:SF3">
    <property type="entry name" value="ESTERASE YQIA"/>
    <property type="match status" value="1"/>
</dbReference>
<protein>
    <submittedName>
        <fullName evidence="1">Esterase</fullName>
    </submittedName>
</protein>
<gene>
    <name evidence="1" type="ORF">HPTL_1244</name>
</gene>
<dbReference type="SUPFAM" id="SSF53474">
    <property type="entry name" value="alpha/beta-Hydrolases"/>
    <property type="match status" value="1"/>
</dbReference>
<dbReference type="KEGG" id="htl:HPTL_1244"/>
<evidence type="ECO:0000313" key="2">
    <source>
        <dbReference type="Proteomes" id="UP000262004"/>
    </source>
</evidence>
<reference evidence="1 2" key="1">
    <citation type="submission" date="2018-04" db="EMBL/GenBank/DDBJ databases">
        <title>Complete genome sequence of Hydrogenophilus thermoluteolus TH-1.</title>
        <authorList>
            <person name="Arai H."/>
        </authorList>
    </citation>
    <scope>NUCLEOTIDE SEQUENCE [LARGE SCALE GENOMIC DNA]</scope>
    <source>
        <strain evidence="1 2">TH-1</strain>
    </source>
</reference>
<keyword evidence="2" id="KW-1185">Reference proteome</keyword>
<dbReference type="AlphaFoldDB" id="A0A2Z6DYU1"/>
<accession>A0A2Z6DYU1</accession>
<dbReference type="Pfam" id="PF05728">
    <property type="entry name" value="UPF0227"/>
    <property type="match status" value="1"/>
</dbReference>
<dbReference type="InterPro" id="IPR029058">
    <property type="entry name" value="AB_hydrolase_fold"/>
</dbReference>
<dbReference type="InterPro" id="IPR008886">
    <property type="entry name" value="UPF0227/Esterase_YqiA"/>
</dbReference>
<dbReference type="EMBL" id="AP018558">
    <property type="protein sequence ID" value="BBD77508.1"/>
    <property type="molecule type" value="Genomic_DNA"/>
</dbReference>
<organism evidence="1 2">
    <name type="scientific">Hydrogenophilus thermoluteolus</name>
    <name type="common">Pseudomonas hydrogenothermophila</name>
    <dbReference type="NCBI Taxonomy" id="297"/>
    <lineage>
        <taxon>Bacteria</taxon>
        <taxon>Pseudomonadati</taxon>
        <taxon>Pseudomonadota</taxon>
        <taxon>Hydrogenophilia</taxon>
        <taxon>Hydrogenophilales</taxon>
        <taxon>Hydrogenophilaceae</taxon>
        <taxon>Hydrogenophilus</taxon>
    </lineage>
</organism>
<proteinExistence type="predicted"/>
<dbReference type="OrthoDB" id="9814831at2"/>